<evidence type="ECO:0000313" key="3">
    <source>
        <dbReference type="EMBL" id="GAA2352215.1"/>
    </source>
</evidence>
<dbReference type="SUPFAM" id="SSF51735">
    <property type="entry name" value="NAD(P)-binding Rossmann-fold domains"/>
    <property type="match status" value="1"/>
</dbReference>
<gene>
    <name evidence="3" type="ORF">GCM10009854_32710</name>
</gene>
<dbReference type="InterPro" id="IPR036291">
    <property type="entry name" value="NAD(P)-bd_dom_sf"/>
</dbReference>
<dbReference type="PANTHER" id="PTHR42760:SF133">
    <property type="entry name" value="3-OXOACYL-[ACYL-CARRIER-PROTEIN] REDUCTASE"/>
    <property type="match status" value="1"/>
</dbReference>
<dbReference type="Pfam" id="PF13561">
    <property type="entry name" value="adh_short_C2"/>
    <property type="match status" value="1"/>
</dbReference>
<proteinExistence type="inferred from homology"/>
<sequence>MIDPRLRGRVAVLTDSDNALGVGAAIARGLARHDVRLLLVRPPGGDEHVASALRADGAVVHSLPVDLAAPECAARIFDEAEAHVGPVQILVHNAALRVPDTFGEPVRGAVRVGVEGLDAHYAVNTRAPALLMAEFHRRHVARRDDWGRVIALSTDSADVAPGEVSHGAGHSALESLTRSAAVEFGPAGITCNIVAAGPVRTGWVSLERQRRLAEGSPLGRVAHPDDIADVAVFLASHQARWLTGQTLYAGGGRRMR</sequence>
<dbReference type="EMBL" id="BAAARA010000010">
    <property type="protein sequence ID" value="GAA2352215.1"/>
    <property type="molecule type" value="Genomic_DNA"/>
</dbReference>
<dbReference type="PRINTS" id="PR00081">
    <property type="entry name" value="GDHRDH"/>
</dbReference>
<accession>A0ABN3GI42</accession>
<dbReference type="Proteomes" id="UP001501218">
    <property type="component" value="Unassembled WGS sequence"/>
</dbReference>
<keyword evidence="2" id="KW-0560">Oxidoreductase</keyword>
<evidence type="ECO:0000256" key="2">
    <source>
        <dbReference type="ARBA" id="ARBA00023002"/>
    </source>
</evidence>
<dbReference type="PANTHER" id="PTHR42760">
    <property type="entry name" value="SHORT-CHAIN DEHYDROGENASES/REDUCTASES FAMILY MEMBER"/>
    <property type="match status" value="1"/>
</dbReference>
<organism evidence="3 4">
    <name type="scientific">Saccharopolyspora halophila</name>
    <dbReference type="NCBI Taxonomy" id="405551"/>
    <lineage>
        <taxon>Bacteria</taxon>
        <taxon>Bacillati</taxon>
        <taxon>Actinomycetota</taxon>
        <taxon>Actinomycetes</taxon>
        <taxon>Pseudonocardiales</taxon>
        <taxon>Pseudonocardiaceae</taxon>
        <taxon>Saccharopolyspora</taxon>
    </lineage>
</organism>
<evidence type="ECO:0000313" key="4">
    <source>
        <dbReference type="Proteomes" id="UP001501218"/>
    </source>
</evidence>
<name>A0ABN3GI42_9PSEU</name>
<evidence type="ECO:0000256" key="1">
    <source>
        <dbReference type="ARBA" id="ARBA00006484"/>
    </source>
</evidence>
<dbReference type="Gene3D" id="3.40.50.720">
    <property type="entry name" value="NAD(P)-binding Rossmann-like Domain"/>
    <property type="match status" value="1"/>
</dbReference>
<comment type="caution">
    <text evidence="3">The sequence shown here is derived from an EMBL/GenBank/DDBJ whole genome shotgun (WGS) entry which is preliminary data.</text>
</comment>
<dbReference type="RefSeq" id="WP_344132880.1">
    <property type="nucleotide sequence ID" value="NZ_BAAARA010000010.1"/>
</dbReference>
<keyword evidence="4" id="KW-1185">Reference proteome</keyword>
<comment type="similarity">
    <text evidence="1">Belongs to the short-chain dehydrogenases/reductases (SDR) family.</text>
</comment>
<dbReference type="InterPro" id="IPR002347">
    <property type="entry name" value="SDR_fam"/>
</dbReference>
<reference evidence="3 4" key="1">
    <citation type="journal article" date="2019" name="Int. J. Syst. Evol. Microbiol.">
        <title>The Global Catalogue of Microorganisms (GCM) 10K type strain sequencing project: providing services to taxonomists for standard genome sequencing and annotation.</title>
        <authorList>
            <consortium name="The Broad Institute Genomics Platform"/>
            <consortium name="The Broad Institute Genome Sequencing Center for Infectious Disease"/>
            <person name="Wu L."/>
            <person name="Ma J."/>
        </authorList>
    </citation>
    <scope>NUCLEOTIDE SEQUENCE [LARGE SCALE GENOMIC DNA]</scope>
    <source>
        <strain evidence="3 4">JCM 16221</strain>
    </source>
</reference>
<protein>
    <submittedName>
        <fullName evidence="3">SDR family oxidoreductase</fullName>
    </submittedName>
</protein>